<dbReference type="EMBL" id="CAJOBJ010038771">
    <property type="protein sequence ID" value="CAF4314832.1"/>
    <property type="molecule type" value="Genomic_DNA"/>
</dbReference>
<organism evidence="1 3">
    <name type="scientific">Rotaria magnacalcarata</name>
    <dbReference type="NCBI Taxonomy" id="392030"/>
    <lineage>
        <taxon>Eukaryota</taxon>
        <taxon>Metazoa</taxon>
        <taxon>Spiralia</taxon>
        <taxon>Gnathifera</taxon>
        <taxon>Rotifera</taxon>
        <taxon>Eurotatoria</taxon>
        <taxon>Bdelloidea</taxon>
        <taxon>Philodinida</taxon>
        <taxon>Philodinidae</taxon>
        <taxon>Rotaria</taxon>
    </lineage>
</organism>
<dbReference type="AlphaFoldDB" id="A0A8S2RZR6"/>
<dbReference type="EMBL" id="CAJOBH010015790">
    <property type="protein sequence ID" value="CAF4189708.1"/>
    <property type="molecule type" value="Genomic_DNA"/>
</dbReference>
<gene>
    <name evidence="1" type="ORF">BYL167_LOCUS23186</name>
    <name evidence="2" type="ORF">GIL414_LOCUS26450</name>
</gene>
<comment type="caution">
    <text evidence="1">The sequence shown here is derived from an EMBL/GenBank/DDBJ whole genome shotgun (WGS) entry which is preliminary data.</text>
</comment>
<name>A0A8S2RZR6_9BILA</name>
<evidence type="ECO:0000313" key="2">
    <source>
        <dbReference type="EMBL" id="CAF4314832.1"/>
    </source>
</evidence>
<sequence>MCLAVTYFTTSLIETLIEQLEQVCSSPKWHARRAAMEFTQNMIFCNLFNVRPYAQRLRQLVFKCLF</sequence>
<reference evidence="1" key="1">
    <citation type="submission" date="2021-02" db="EMBL/GenBank/DDBJ databases">
        <authorList>
            <person name="Nowell W R."/>
        </authorList>
    </citation>
    <scope>NUCLEOTIDE SEQUENCE</scope>
</reference>
<accession>A0A8S2RZR6</accession>
<dbReference type="InterPro" id="IPR016024">
    <property type="entry name" value="ARM-type_fold"/>
</dbReference>
<protein>
    <submittedName>
        <fullName evidence="1">Uncharacterized protein</fullName>
    </submittedName>
</protein>
<evidence type="ECO:0000313" key="1">
    <source>
        <dbReference type="EMBL" id="CAF4189708.1"/>
    </source>
</evidence>
<dbReference type="SUPFAM" id="SSF48371">
    <property type="entry name" value="ARM repeat"/>
    <property type="match status" value="1"/>
</dbReference>
<proteinExistence type="predicted"/>
<feature type="non-terminal residue" evidence="1">
    <location>
        <position position="1"/>
    </location>
</feature>
<dbReference type="Proteomes" id="UP000681720">
    <property type="component" value="Unassembled WGS sequence"/>
</dbReference>
<dbReference type="Proteomes" id="UP000681967">
    <property type="component" value="Unassembled WGS sequence"/>
</dbReference>
<evidence type="ECO:0000313" key="3">
    <source>
        <dbReference type="Proteomes" id="UP000681967"/>
    </source>
</evidence>